<keyword evidence="1" id="KW-0489">Methyltransferase</keyword>
<dbReference type="Proteomes" id="UP000244223">
    <property type="component" value="Unassembled WGS sequence"/>
</dbReference>
<comment type="caution">
    <text evidence="1">The sequence shown here is derived from an EMBL/GenBank/DDBJ whole genome shotgun (WGS) entry which is preliminary data.</text>
</comment>
<keyword evidence="1" id="KW-0808">Transferase</keyword>
<dbReference type="InterPro" id="IPR009045">
    <property type="entry name" value="Zn_M74/Hedgehog-like"/>
</dbReference>
<dbReference type="SUPFAM" id="SSF55166">
    <property type="entry name" value="Hedgehog/DD-peptidase"/>
    <property type="match status" value="1"/>
</dbReference>
<dbReference type="RefSeq" id="WP_204509345.1">
    <property type="nucleotide sequence ID" value="NZ_QAON01000011.1"/>
</dbReference>
<accession>A0A2T5IX98</accession>
<keyword evidence="2" id="KW-1185">Reference proteome</keyword>
<dbReference type="InterPro" id="IPR024019">
    <property type="entry name" value="CHP04096"/>
</dbReference>
<evidence type="ECO:0000313" key="1">
    <source>
        <dbReference type="EMBL" id="PTQ88586.1"/>
    </source>
</evidence>
<dbReference type="AlphaFoldDB" id="A0A2T5IX98"/>
<protein>
    <submittedName>
        <fullName evidence="1">DNA phosphorothioation-associated putative methyltransferase</fullName>
    </submittedName>
</protein>
<proteinExistence type="predicted"/>
<reference evidence="1 2" key="1">
    <citation type="submission" date="2018-04" db="EMBL/GenBank/DDBJ databases">
        <title>Genomic Encyclopedia of Archaeal and Bacterial Type Strains, Phase II (KMG-II): from individual species to whole genera.</title>
        <authorList>
            <person name="Goeker M."/>
        </authorList>
    </citation>
    <scope>NUCLEOTIDE SEQUENCE [LARGE SCALE GENOMIC DNA]</scope>
    <source>
        <strain evidence="1 2">DSM 5822</strain>
    </source>
</reference>
<gene>
    <name evidence="1" type="ORF">C8N29_111109</name>
</gene>
<dbReference type="GO" id="GO:0008168">
    <property type="term" value="F:methyltransferase activity"/>
    <property type="evidence" value="ECO:0007669"/>
    <property type="project" value="UniProtKB-KW"/>
</dbReference>
<name>A0A2T5IX98_9GAMM</name>
<organism evidence="1 2">
    <name type="scientific">Agitococcus lubricus</name>
    <dbReference type="NCBI Taxonomy" id="1077255"/>
    <lineage>
        <taxon>Bacteria</taxon>
        <taxon>Pseudomonadati</taxon>
        <taxon>Pseudomonadota</taxon>
        <taxon>Gammaproteobacteria</taxon>
        <taxon>Moraxellales</taxon>
        <taxon>Moraxellaceae</taxon>
        <taxon>Agitococcus</taxon>
    </lineage>
</organism>
<dbReference type="GO" id="GO:0032259">
    <property type="term" value="P:methylation"/>
    <property type="evidence" value="ECO:0007669"/>
    <property type="project" value="UniProtKB-KW"/>
</dbReference>
<dbReference type="Gene3D" id="3.30.1380.10">
    <property type="match status" value="1"/>
</dbReference>
<evidence type="ECO:0000313" key="2">
    <source>
        <dbReference type="Proteomes" id="UP000244223"/>
    </source>
</evidence>
<sequence length="849" mass="98385">MIQGKKVLNHYYWHESLLCQQPSHVQAHVAEAIKLAHLEGMQTYNVIKYAEDGQKISLLDYSQFFDNPFPSLWSSYTVDLIAKTVNCRSYDESRNPPILHRKELLLPVDHPKISEYQSLTQAAELLGLFDQPKIIGFKETWSQLIAQKGYQLVDHTLIPLGNDEQDNSPENADDKIDVENIIVQRHRTALTRYNLSAPMQLLERFGFFNQEKTVFDYGCGKGDDVRNLQANSIAANGWDPYFAPNCPKIESDIVNLGFVINVIENINERRQALLGAYNLCKELLVVSAMIYNQNSFKGKQFEDGVLTSRHTFQKYFTQAELKEFIDHTLSADAIAVGVGIFFVFKDAYAEQKFQSGRQRSRSKLIRLVERQKAIKPPSKREERYQERLTAIQNLRLVWLTLGRQPYKDEVQDVDMLEQTFGSFPKAIRFMLEETDKDLLLQAQNNRLDDLLVYFALYSFSRKKPYRHLELGLQRDIKVFFGDYEQAITQGKKLLFALADTAAIEKACKQASEKGVGFYDNEKALHVISDNVELLPPMLRVYIGCGAMLYGDISRADMIKVHVHSGKLSIMRYDDFSARLPKLMERVKIKLRVQDFDYFEYGEEYEPTYLYFKSKYLNEDHVEYADQLEFDEKLESLSLFDFSGYGPKPSVFHQVLADARWQVIDHQLIRSQLVPSPDDDCGGNFTYRDLIECGETWQKIKISNNPLQADSYTALYELAKNILDPVIDYYGMIKLTYGFASPALTKHIKSRIAPKLDQHAAHEKNKKDEYVCERLGAAVDFVIEDENMLEVVEWIKDNLIFDRLYFYGDNRPIHISYNYLYENKKEIIEMRLTETGRLVPKKWVDTKNKS</sequence>
<dbReference type="NCBIfam" id="TIGR04096">
    <property type="entry name" value="dnd_rel_methyl"/>
    <property type="match status" value="1"/>
</dbReference>
<dbReference type="EMBL" id="QAON01000011">
    <property type="protein sequence ID" value="PTQ88586.1"/>
    <property type="molecule type" value="Genomic_DNA"/>
</dbReference>